<dbReference type="GO" id="GO:0010073">
    <property type="term" value="P:meristem maintenance"/>
    <property type="evidence" value="ECO:0007669"/>
    <property type="project" value="InterPro"/>
</dbReference>
<feature type="compositionally biased region" description="Polar residues" evidence="2">
    <location>
        <begin position="574"/>
        <end position="586"/>
    </location>
</feature>
<name>A0AA38YKD2_VITRO</name>
<comment type="caution">
    <text evidence="4">The sequence shown here is derived from an EMBL/GenBank/DDBJ whole genome shotgun (WGS) entry which is preliminary data.</text>
</comment>
<dbReference type="InterPro" id="IPR044824">
    <property type="entry name" value="MAIN-like"/>
</dbReference>
<protein>
    <recommendedName>
        <fullName evidence="3">Aminotransferase-like plant mobile domain-containing protein</fullName>
    </recommendedName>
</protein>
<dbReference type="EMBL" id="JARBHA010000019">
    <property type="protein sequence ID" value="KAJ9672079.1"/>
    <property type="molecule type" value="Genomic_DNA"/>
</dbReference>
<dbReference type="PANTHER" id="PTHR46033">
    <property type="entry name" value="PROTEIN MAIN-LIKE 2"/>
    <property type="match status" value="1"/>
</dbReference>
<dbReference type="Proteomes" id="UP001168098">
    <property type="component" value="Unassembled WGS sequence"/>
</dbReference>
<accession>A0AA38YKD2</accession>
<gene>
    <name evidence="4" type="ORF">PVL29_025644</name>
</gene>
<evidence type="ECO:0000259" key="3">
    <source>
        <dbReference type="Pfam" id="PF10536"/>
    </source>
</evidence>
<proteinExistence type="predicted"/>
<feature type="domain" description="Aminotransferase-like plant mobile" evidence="3">
    <location>
        <begin position="99"/>
        <end position="460"/>
    </location>
</feature>
<keyword evidence="5" id="KW-1185">Reference proteome</keyword>
<feature type="coiled-coil region" evidence="1">
    <location>
        <begin position="598"/>
        <end position="625"/>
    </location>
</feature>
<evidence type="ECO:0000313" key="5">
    <source>
        <dbReference type="Proteomes" id="UP001168098"/>
    </source>
</evidence>
<dbReference type="AlphaFoldDB" id="A0AA38YKD2"/>
<reference evidence="4 5" key="1">
    <citation type="journal article" date="2023" name="BMC Biotechnol.">
        <title>Vitis rotundifolia cv Carlos genome sequencing.</title>
        <authorList>
            <person name="Huff M."/>
            <person name="Hulse-Kemp A."/>
            <person name="Scheffler B."/>
            <person name="Youngblood R."/>
            <person name="Simpson S."/>
            <person name="Babiker E."/>
            <person name="Staton M."/>
        </authorList>
    </citation>
    <scope>NUCLEOTIDE SEQUENCE [LARGE SCALE GENOMIC DNA]</scope>
    <source>
        <tissue evidence="4">Leaf</tissue>
    </source>
</reference>
<keyword evidence="1" id="KW-0175">Coiled coil</keyword>
<evidence type="ECO:0000313" key="4">
    <source>
        <dbReference type="EMBL" id="KAJ9672079.1"/>
    </source>
</evidence>
<evidence type="ECO:0000256" key="2">
    <source>
        <dbReference type="SAM" id="MobiDB-lite"/>
    </source>
</evidence>
<feature type="region of interest" description="Disordered" evidence="2">
    <location>
        <begin position="565"/>
        <end position="586"/>
    </location>
</feature>
<feature type="region of interest" description="Disordered" evidence="2">
    <location>
        <begin position="498"/>
        <end position="537"/>
    </location>
</feature>
<dbReference type="InterPro" id="IPR019557">
    <property type="entry name" value="AminoTfrase-like_pln_mobile"/>
</dbReference>
<organism evidence="4 5">
    <name type="scientific">Vitis rotundifolia</name>
    <name type="common">Muscadine grape</name>
    <dbReference type="NCBI Taxonomy" id="103349"/>
    <lineage>
        <taxon>Eukaryota</taxon>
        <taxon>Viridiplantae</taxon>
        <taxon>Streptophyta</taxon>
        <taxon>Embryophyta</taxon>
        <taxon>Tracheophyta</taxon>
        <taxon>Spermatophyta</taxon>
        <taxon>Magnoliopsida</taxon>
        <taxon>eudicotyledons</taxon>
        <taxon>Gunneridae</taxon>
        <taxon>Pentapetalae</taxon>
        <taxon>rosids</taxon>
        <taxon>Vitales</taxon>
        <taxon>Vitaceae</taxon>
        <taxon>Viteae</taxon>
        <taxon>Vitis</taxon>
    </lineage>
</organism>
<dbReference type="PANTHER" id="PTHR46033:SF67">
    <property type="entry name" value="AMINOTRANSFERASE-LIKE, PLANT MOBILE DOMAIN FAMILY PROTEIN"/>
    <property type="match status" value="1"/>
</dbReference>
<dbReference type="Pfam" id="PF10536">
    <property type="entry name" value="PMD"/>
    <property type="match status" value="1"/>
</dbReference>
<sequence length="630" mass="72213">MAGEQPETIVEEREELMVPLTADPNPTLRTAHFLKPSLASINQQPLFKPPSLSSPLTDFEPGEWPLKLVFTGWIDPQKNWKTWVDQMHAQHQSTWRKAGINEAIMCSTYKTRRNHDLFWGLAERWCPSTNSFIFPWGETTITLEDIIVLGGFSVIGEPVSKPLETTELMKLEENLMKLLTQLKKTLKSCHQEWMKRFMGKGSELEHIAFLSLWLSRYVFGQKFPNTIGGNLFSVAIHLARGTRLVLGPAVLASIYRDLSLLKETIIASTELRMDGSDGDVLSLTLQASLRLVQVWAWERFPGLRPEPNAMNHGEPRIARWHRLKRLKIENVRMVLDSAQDCFQWRPYATKMSNWSFPKFYIEREEWMVVDPYLDQELQSFAQCLRVCELVGIDCIELYLPHRVAMQFGIDQDLPCTVTKSHESPETAWSNYGKPIWNAKLYVPSRLFEGDVTTQYLSWWKQSTWPSQAAFTGVIRQPRSLRRSRRSLWGSTVKKEVDDNAEVPPGFPPKHNMVYPRTSESYLRSSKGKKGDNDGDVPPGFDHRSNQIHQIEKIMQNEAVPRGSEGAAEAANESDVYNTPKMNDNEGQNRSYKAVEIPGLELEARISRLERVITELKAERLAARLTSITKQ</sequence>
<evidence type="ECO:0000256" key="1">
    <source>
        <dbReference type="SAM" id="Coils"/>
    </source>
</evidence>